<reference evidence="12" key="1">
    <citation type="submission" date="2021-02" db="EMBL/GenBank/DDBJ databases">
        <title>Sulfurospirillum tamanensis sp. nov.</title>
        <authorList>
            <person name="Merkel A.Y."/>
        </authorList>
    </citation>
    <scope>NUCLEOTIDE SEQUENCE [LARGE SCALE GENOMIC DNA]</scope>
    <source>
        <strain evidence="12">T05b</strain>
    </source>
</reference>
<comment type="similarity">
    <text evidence="7">Belongs to the UvrC family.</text>
</comment>
<protein>
    <recommendedName>
        <fullName evidence="7">UvrABC system protein C</fullName>
        <shortName evidence="7">Protein UvrC</shortName>
    </recommendedName>
    <alternativeName>
        <fullName evidence="7">Excinuclease ABC subunit C</fullName>
    </alternativeName>
</protein>
<keyword evidence="6 7" id="KW-0742">SOS response</keyword>
<dbReference type="Pfam" id="PF08459">
    <property type="entry name" value="UvrC_RNaseH_dom"/>
    <property type="match status" value="1"/>
</dbReference>
<reference evidence="11 12" key="3">
    <citation type="submission" date="2021-02" db="EMBL/GenBank/DDBJ databases">
        <authorList>
            <person name="Merkel A.Y."/>
        </authorList>
    </citation>
    <scope>NUCLEOTIDE SEQUENCE [LARGE SCALE GENOMIC DNA]</scope>
    <source>
        <strain evidence="11 12">T05b</strain>
    </source>
</reference>
<dbReference type="SUPFAM" id="SSF46600">
    <property type="entry name" value="C-terminal UvrC-binding domain of UvrB"/>
    <property type="match status" value="1"/>
</dbReference>
<dbReference type="CDD" id="cd10434">
    <property type="entry name" value="GIY-YIG_UvrC_Cho"/>
    <property type="match status" value="1"/>
</dbReference>
<feature type="domain" description="GIY-YIG" evidence="9">
    <location>
        <begin position="11"/>
        <end position="96"/>
    </location>
</feature>
<dbReference type="InterPro" id="IPR035901">
    <property type="entry name" value="GIY-YIG_endonuc_sf"/>
</dbReference>
<dbReference type="Proteomes" id="UP000703590">
    <property type="component" value="Unassembled WGS sequence"/>
</dbReference>
<dbReference type="InterPro" id="IPR001162">
    <property type="entry name" value="UvrC_RNase_H_dom"/>
</dbReference>
<dbReference type="PANTHER" id="PTHR30562">
    <property type="entry name" value="UVRC/OXIDOREDUCTASE"/>
    <property type="match status" value="1"/>
</dbReference>
<dbReference type="InterPro" id="IPR001943">
    <property type="entry name" value="UVR_dom"/>
</dbReference>
<evidence type="ECO:0000259" key="8">
    <source>
        <dbReference type="PROSITE" id="PS50151"/>
    </source>
</evidence>
<evidence type="ECO:0000259" key="9">
    <source>
        <dbReference type="PROSITE" id="PS50164"/>
    </source>
</evidence>
<keyword evidence="5 7" id="KW-0234">DNA repair</keyword>
<evidence type="ECO:0000256" key="6">
    <source>
        <dbReference type="ARBA" id="ARBA00023236"/>
    </source>
</evidence>
<keyword evidence="3 7" id="KW-0228">DNA excision</keyword>
<dbReference type="InterPro" id="IPR000305">
    <property type="entry name" value="GIY-YIG_endonuc"/>
</dbReference>
<proteinExistence type="inferred from homology"/>
<evidence type="ECO:0000256" key="5">
    <source>
        <dbReference type="ARBA" id="ARBA00023204"/>
    </source>
</evidence>
<dbReference type="NCBIfam" id="TIGR00194">
    <property type="entry name" value="uvrC"/>
    <property type="match status" value="1"/>
</dbReference>
<dbReference type="EMBL" id="JAFHKK010000003">
    <property type="protein sequence ID" value="MBN2963639.1"/>
    <property type="molecule type" value="Genomic_DNA"/>
</dbReference>
<reference evidence="11 12" key="2">
    <citation type="submission" date="2021-02" db="EMBL/GenBank/DDBJ databases">
        <title>Sulfurospirillum tamanensis sp. nov.</title>
        <authorList>
            <person name="Frolova A."/>
            <person name="Merkel A."/>
            <person name="Slobodkin A."/>
        </authorList>
    </citation>
    <scope>NUCLEOTIDE SEQUENCE [LARGE SCALE GENOMIC DNA]</scope>
    <source>
        <strain evidence="11 12">T05b</strain>
    </source>
</reference>
<dbReference type="Pfam" id="PF22920">
    <property type="entry name" value="UvrC_RNaseH"/>
    <property type="match status" value="1"/>
</dbReference>
<dbReference type="SUPFAM" id="SSF47781">
    <property type="entry name" value="RuvA domain 2-like"/>
    <property type="match status" value="1"/>
</dbReference>
<dbReference type="InterPro" id="IPR004791">
    <property type="entry name" value="UvrC"/>
</dbReference>
<dbReference type="Gene3D" id="3.40.1440.10">
    <property type="entry name" value="GIY-YIG endonuclease"/>
    <property type="match status" value="1"/>
</dbReference>
<sequence length="599" mass="68470">MLATQLTHLPDQAGVYQFFDKAGHLLYVGKAKSLKHRVKSYFRFSPTLSPNPTLSPRILKMINEADALQYILVQSEHDAFILENSLIKQLKPKYNILLRDDKTYPYIYIDLSKPYPRFDITRKVIKGKHIRYFGPFSSGANELLGALYLLFPLVQKRGCERAKKACLFFQMGRCLAPCEGLVSSETYRDIVDKATKLIHRPRALQEALQEKMVSYASALHFEEAAKLRDMRQRIVSMERFTHLDLAKLEDFDIFALYNEGGITCGLRWCVREGKVVSSNHSFARSQSDFDPEALYRQLLLDAYPPQTPMTIGTLFTASPLEEAKALEAILQQRHQRAISIKHPKRGEKHHLITLALTNAKELCAQHLRKPTVSLQETLARYFEFSRTPEHIEIFDNSHLGGEATVGAIVCWRHDGFDKSAYRHYHLNHKDEYGQMRELLTERALRFETQNAPDLWVIDGGKTLLDLAQTVLESAGVKVDVIAISKEKIDAKAHRAKGAAKDILHTAKGSFTLSAQDEKLQFFQRLRDEAHRFAISFHRKTKRTQDKQHSRLKQLGLSEGAIKKLLLYFGTFEAIEQASHEELVLVSGKRVAHTLSQKEE</sequence>
<dbReference type="InterPro" id="IPR038476">
    <property type="entry name" value="UvrC_RNase_H_dom_sf"/>
</dbReference>
<evidence type="ECO:0000256" key="1">
    <source>
        <dbReference type="ARBA" id="ARBA00022490"/>
    </source>
</evidence>
<dbReference type="PROSITE" id="PS50151">
    <property type="entry name" value="UVR"/>
    <property type="match status" value="1"/>
</dbReference>
<evidence type="ECO:0000313" key="12">
    <source>
        <dbReference type="Proteomes" id="UP000703590"/>
    </source>
</evidence>
<keyword evidence="2 7" id="KW-0227">DNA damage</keyword>
<name>A0ABS2WQZ6_9BACT</name>
<dbReference type="InterPro" id="IPR036876">
    <property type="entry name" value="UVR_dom_sf"/>
</dbReference>
<organism evidence="11 12">
    <name type="scientific">Sulfurospirillum tamanense</name>
    <dbReference type="NCBI Taxonomy" id="2813362"/>
    <lineage>
        <taxon>Bacteria</taxon>
        <taxon>Pseudomonadati</taxon>
        <taxon>Campylobacterota</taxon>
        <taxon>Epsilonproteobacteria</taxon>
        <taxon>Campylobacterales</taxon>
        <taxon>Sulfurospirillaceae</taxon>
        <taxon>Sulfurospirillum</taxon>
    </lineage>
</organism>
<evidence type="ECO:0000259" key="10">
    <source>
        <dbReference type="PROSITE" id="PS50165"/>
    </source>
</evidence>
<comment type="function">
    <text evidence="7">The UvrABC repair system catalyzes the recognition and processing of DNA lesions. UvrC both incises the 5' and 3' sides of the lesion. The N-terminal half is responsible for the 3' incision and the C-terminal half is responsible for the 5' incision.</text>
</comment>
<dbReference type="RefSeq" id="WP_205458075.1">
    <property type="nucleotide sequence ID" value="NZ_JAFHKK010000003.1"/>
</dbReference>
<dbReference type="HAMAP" id="MF_00203">
    <property type="entry name" value="UvrC"/>
    <property type="match status" value="1"/>
</dbReference>
<dbReference type="InterPro" id="IPR047296">
    <property type="entry name" value="GIY-YIG_UvrC_Cho"/>
</dbReference>
<dbReference type="InterPro" id="IPR050066">
    <property type="entry name" value="UvrABC_protein_C"/>
</dbReference>
<dbReference type="PROSITE" id="PS50164">
    <property type="entry name" value="GIY_YIG"/>
    <property type="match status" value="1"/>
</dbReference>
<evidence type="ECO:0000256" key="4">
    <source>
        <dbReference type="ARBA" id="ARBA00022881"/>
    </source>
</evidence>
<dbReference type="SUPFAM" id="SSF82771">
    <property type="entry name" value="GIY-YIG endonuclease"/>
    <property type="match status" value="1"/>
</dbReference>
<evidence type="ECO:0000313" key="11">
    <source>
        <dbReference type="EMBL" id="MBN2963639.1"/>
    </source>
</evidence>
<comment type="caution">
    <text evidence="11">The sequence shown here is derived from an EMBL/GenBank/DDBJ whole genome shotgun (WGS) entry which is preliminary data.</text>
</comment>
<comment type="subunit">
    <text evidence="7">Interacts with UvrB in an incision complex.</text>
</comment>
<dbReference type="SMART" id="SM00465">
    <property type="entry name" value="GIYc"/>
    <property type="match status" value="1"/>
</dbReference>
<dbReference type="InterPro" id="IPR010994">
    <property type="entry name" value="RuvA_2-like"/>
</dbReference>
<gene>
    <name evidence="7 11" type="primary">uvrC</name>
    <name evidence="11" type="ORF">JWV37_02510</name>
</gene>
<keyword evidence="1 7" id="KW-0963">Cytoplasm</keyword>
<dbReference type="Pfam" id="PF01541">
    <property type="entry name" value="GIY-YIG"/>
    <property type="match status" value="1"/>
</dbReference>
<evidence type="ECO:0000256" key="3">
    <source>
        <dbReference type="ARBA" id="ARBA00022769"/>
    </source>
</evidence>
<accession>A0ABS2WQZ6</accession>
<dbReference type="PROSITE" id="PS50165">
    <property type="entry name" value="UVRC"/>
    <property type="match status" value="1"/>
</dbReference>
<keyword evidence="4 7" id="KW-0267">Excision nuclease</keyword>
<comment type="subcellular location">
    <subcellularLocation>
        <location evidence="7">Cytoplasm</location>
    </subcellularLocation>
</comment>
<keyword evidence="12" id="KW-1185">Reference proteome</keyword>
<dbReference type="Gene3D" id="3.30.420.340">
    <property type="entry name" value="UvrC, RNAse H endonuclease domain"/>
    <property type="match status" value="1"/>
</dbReference>
<evidence type="ECO:0000256" key="2">
    <source>
        <dbReference type="ARBA" id="ARBA00022763"/>
    </source>
</evidence>
<evidence type="ECO:0000256" key="7">
    <source>
        <dbReference type="HAMAP-Rule" id="MF_00203"/>
    </source>
</evidence>
<feature type="domain" description="UVR" evidence="8">
    <location>
        <begin position="202"/>
        <end position="237"/>
    </location>
</feature>
<feature type="domain" description="UvrC family homology region profile" evidence="10">
    <location>
        <begin position="253"/>
        <end position="471"/>
    </location>
</feature>
<dbReference type="PANTHER" id="PTHR30562:SF1">
    <property type="entry name" value="UVRABC SYSTEM PROTEIN C"/>
    <property type="match status" value="1"/>
</dbReference>